<reference evidence="3" key="1">
    <citation type="submission" date="2021-01" db="EMBL/GenBank/DDBJ databases">
        <title>Microvirga sp.</title>
        <authorList>
            <person name="Kim M.K."/>
        </authorList>
    </citation>
    <scope>NUCLEOTIDE SEQUENCE</scope>
    <source>
        <strain evidence="3">5420S-16</strain>
    </source>
</reference>
<evidence type="ECO:0000313" key="3">
    <source>
        <dbReference type="EMBL" id="MBL0408325.1"/>
    </source>
</evidence>
<dbReference type="GO" id="GO:0003677">
    <property type="term" value="F:DNA binding"/>
    <property type="evidence" value="ECO:0007669"/>
    <property type="project" value="InterPro"/>
</dbReference>
<evidence type="ECO:0000313" key="4">
    <source>
        <dbReference type="Proteomes" id="UP000605848"/>
    </source>
</evidence>
<comment type="caution">
    <text evidence="3">The sequence shown here is derived from an EMBL/GenBank/DDBJ whole genome shotgun (WGS) entry which is preliminary data.</text>
</comment>
<dbReference type="RefSeq" id="WP_202066176.1">
    <property type="nucleotide sequence ID" value="NZ_JAEQMY010000188.1"/>
</dbReference>
<dbReference type="InterPro" id="IPR052909">
    <property type="entry name" value="Transposase_6_like"/>
</dbReference>
<accession>A0A936ZIH8</accession>
<dbReference type="Proteomes" id="UP000605848">
    <property type="component" value="Unassembled WGS sequence"/>
</dbReference>
<dbReference type="AlphaFoldDB" id="A0A936ZIH8"/>
<organism evidence="3 4">
    <name type="scientific">Microvirga aerilata</name>
    <dbReference type="NCBI Taxonomy" id="670292"/>
    <lineage>
        <taxon>Bacteria</taxon>
        <taxon>Pseudomonadati</taxon>
        <taxon>Pseudomonadota</taxon>
        <taxon>Alphaproteobacteria</taxon>
        <taxon>Hyphomicrobiales</taxon>
        <taxon>Methylobacteriaceae</taxon>
        <taxon>Microvirga</taxon>
    </lineage>
</organism>
<sequence length="255" mass="28518">MQTTSRNRLVLKDEQWARVAPLLPGKAGDPGRSGADNRLFLEAVLWMVRTRAAWRNLPEMFGNWNSVFRRFSRWAQTSIFEQLFQVLSGDPDFEYALIDGTIIRVHRHGTGAKGGLGAQAIGRSRGGLTTKIVVLVDALGNLAHFLLLPGQRHDSVGADPLLDGIEIGALIADKGFDTDALRRELDARGAAAVIPPKANRARQIACDFAMYRWRHLIENFFCDLKQFRRIATRYDKTDLSFSAMIYLAASFMALK</sequence>
<gene>
    <name evidence="3" type="ORF">JKG68_31110</name>
</gene>
<dbReference type="PANTHER" id="PTHR46637">
    <property type="entry name" value="TIS1421-TRANSPOSASE PROTEIN A"/>
    <property type="match status" value="1"/>
</dbReference>
<dbReference type="InterPro" id="IPR025161">
    <property type="entry name" value="IS402-like_dom"/>
</dbReference>
<evidence type="ECO:0000259" key="2">
    <source>
        <dbReference type="Pfam" id="PF13340"/>
    </source>
</evidence>
<evidence type="ECO:0000259" key="1">
    <source>
        <dbReference type="Pfam" id="PF01609"/>
    </source>
</evidence>
<dbReference type="GO" id="GO:0004803">
    <property type="term" value="F:transposase activity"/>
    <property type="evidence" value="ECO:0007669"/>
    <property type="project" value="InterPro"/>
</dbReference>
<dbReference type="EMBL" id="JAEQMY010000188">
    <property type="protein sequence ID" value="MBL0408325.1"/>
    <property type="molecule type" value="Genomic_DNA"/>
</dbReference>
<proteinExistence type="predicted"/>
<dbReference type="Pfam" id="PF13340">
    <property type="entry name" value="DUF4096"/>
    <property type="match status" value="1"/>
</dbReference>
<keyword evidence="4" id="KW-1185">Reference proteome</keyword>
<dbReference type="NCBIfam" id="NF033580">
    <property type="entry name" value="transpos_IS5_3"/>
    <property type="match status" value="1"/>
</dbReference>
<dbReference type="PANTHER" id="PTHR46637:SF1">
    <property type="entry name" value="BLL5188 PROTEIN"/>
    <property type="match status" value="1"/>
</dbReference>
<feature type="domain" description="Transposase IS4-like" evidence="1">
    <location>
        <begin position="97"/>
        <end position="249"/>
    </location>
</feature>
<dbReference type="Pfam" id="PF01609">
    <property type="entry name" value="DDE_Tnp_1"/>
    <property type="match status" value="1"/>
</dbReference>
<dbReference type="GO" id="GO:0006313">
    <property type="term" value="P:DNA transposition"/>
    <property type="evidence" value="ECO:0007669"/>
    <property type="project" value="InterPro"/>
</dbReference>
<protein>
    <submittedName>
        <fullName evidence="3">IS5 family transposase</fullName>
    </submittedName>
</protein>
<dbReference type="InterPro" id="IPR002559">
    <property type="entry name" value="Transposase_11"/>
</dbReference>
<feature type="domain" description="Insertion element IS402-like" evidence="2">
    <location>
        <begin position="11"/>
        <end position="84"/>
    </location>
</feature>
<name>A0A936ZIH8_9HYPH</name>